<evidence type="ECO:0000313" key="4">
    <source>
        <dbReference type="Proteomes" id="UP000070544"/>
    </source>
</evidence>
<dbReference type="AlphaFoldDB" id="A0A139A229"/>
<dbReference type="PANTHER" id="PTHR46411:SF3">
    <property type="entry name" value="AAA+ ATPASE DOMAIN-CONTAINING PROTEIN"/>
    <property type="match status" value="1"/>
</dbReference>
<dbReference type="OMA" id="ELCSEWN"/>
<feature type="domain" description="AAA+ ATPase" evidence="2">
    <location>
        <begin position="462"/>
        <end position="589"/>
    </location>
</feature>
<gene>
    <name evidence="3" type="ORF">M427DRAFT_61370</name>
</gene>
<organism evidence="3 4">
    <name type="scientific">Gonapodya prolifera (strain JEL478)</name>
    <name type="common">Monoblepharis prolifera</name>
    <dbReference type="NCBI Taxonomy" id="1344416"/>
    <lineage>
        <taxon>Eukaryota</taxon>
        <taxon>Fungi</taxon>
        <taxon>Fungi incertae sedis</taxon>
        <taxon>Chytridiomycota</taxon>
        <taxon>Chytridiomycota incertae sedis</taxon>
        <taxon>Monoblepharidomycetes</taxon>
        <taxon>Monoblepharidales</taxon>
        <taxon>Gonapodyaceae</taxon>
        <taxon>Gonapodya</taxon>
    </lineage>
</organism>
<dbReference type="Gene3D" id="3.40.50.300">
    <property type="entry name" value="P-loop containing nucleotide triphosphate hydrolases"/>
    <property type="match status" value="1"/>
</dbReference>
<dbReference type="Pfam" id="PF00004">
    <property type="entry name" value="AAA"/>
    <property type="match status" value="1"/>
</dbReference>
<feature type="compositionally biased region" description="Low complexity" evidence="1">
    <location>
        <begin position="20"/>
        <end position="35"/>
    </location>
</feature>
<dbReference type="InterPro" id="IPR003593">
    <property type="entry name" value="AAA+_ATPase"/>
</dbReference>
<dbReference type="InterPro" id="IPR027417">
    <property type="entry name" value="P-loop_NTPase"/>
</dbReference>
<dbReference type="CDD" id="cd19481">
    <property type="entry name" value="RecA-like_protease"/>
    <property type="match status" value="1"/>
</dbReference>
<proteinExistence type="predicted"/>
<dbReference type="InterPro" id="IPR003959">
    <property type="entry name" value="ATPase_AAA_core"/>
</dbReference>
<protein>
    <submittedName>
        <fullName evidence="3">p-loop containing nucleoside triphosphate hydrolase protein</fullName>
    </submittedName>
</protein>
<feature type="compositionally biased region" description="Pro residues" evidence="1">
    <location>
        <begin position="1"/>
        <end position="13"/>
    </location>
</feature>
<dbReference type="PANTHER" id="PTHR46411">
    <property type="entry name" value="FAMILY ATPASE, PUTATIVE-RELATED"/>
    <property type="match status" value="1"/>
</dbReference>
<dbReference type="SMART" id="SM00382">
    <property type="entry name" value="AAA"/>
    <property type="match status" value="1"/>
</dbReference>
<dbReference type="GO" id="GO:0016887">
    <property type="term" value="F:ATP hydrolysis activity"/>
    <property type="evidence" value="ECO:0007669"/>
    <property type="project" value="InterPro"/>
</dbReference>
<sequence length="679" mass="73479">MSNSPPAPPPAPPASGSRQAPTQPHASAARAAPALSSQHFTFEATPDGEKTVKFIDAAAQEPNAIPLKIVVRQLVPGSTPGRSTSLKGLYLSLGKLRSVQLTIRQSNELLSSGSLPDADLSPVEGWARYVRYHTMNLCSVLGVTVANPKEPIRVPGLDELIAAVEAAHADEVEGYRDGIRRGTVQLEGLAELYVPGTYVSGATSLGSGLRSCFYVRNCHFEERRSLFGIERVFKFQLEFVASFGRDFVVMAFEELLAGWTGTKMRALEDLPYQPISDTSPFRDRGQRYVSLTTGARRFVQYRPGGFFPHHSSKLRSSPGTSASGSSGRIVIDTERGAAEGHHASQGSDEPTNALIVTAGRYKRLANEAGSKPGGAGAAGSDAILTFTQLPESLHVLTWPAVVGFSFAAKSWGHALVDWLEPITFNDQAFDQLVLAAERKRLIRALVMFGDSKFEDIIAGKSGGSVFLLHGAPGTGKTLTAEAIAEVLHRPLYYVTMGELGVTPEEMERRLSAVLDLCAGWDALVLIDEADVFLEKRATSDVLRNAMVCVMLRLIEYHQGILFLTTNRVKNFDPAFESRVTVALKYDDLTADARAQVWSNLLSRIPKGAPGRLDIKVDGSVDLKKLSRHALNGRQIKNAVRLSLALVEEGGTGLLTHEVIEQTIGIMSIGREEMAGAAEY</sequence>
<feature type="region of interest" description="Disordered" evidence="1">
    <location>
        <begin position="1"/>
        <end position="35"/>
    </location>
</feature>
<name>A0A139A229_GONPJ</name>
<accession>A0A139A229</accession>
<evidence type="ECO:0000313" key="3">
    <source>
        <dbReference type="EMBL" id="KXS10846.1"/>
    </source>
</evidence>
<evidence type="ECO:0000256" key="1">
    <source>
        <dbReference type="SAM" id="MobiDB-lite"/>
    </source>
</evidence>
<keyword evidence="4" id="KW-1185">Reference proteome</keyword>
<dbReference type="STRING" id="1344416.A0A139A229"/>
<dbReference type="EMBL" id="KQ965812">
    <property type="protein sequence ID" value="KXS10846.1"/>
    <property type="molecule type" value="Genomic_DNA"/>
</dbReference>
<dbReference type="SUPFAM" id="SSF52540">
    <property type="entry name" value="P-loop containing nucleoside triphosphate hydrolases"/>
    <property type="match status" value="1"/>
</dbReference>
<evidence type="ECO:0000259" key="2">
    <source>
        <dbReference type="SMART" id="SM00382"/>
    </source>
</evidence>
<keyword evidence="3" id="KW-0378">Hydrolase</keyword>
<reference evidence="3 4" key="1">
    <citation type="journal article" date="2015" name="Genome Biol. Evol.">
        <title>Phylogenomic analyses indicate that early fungi evolved digesting cell walls of algal ancestors of land plants.</title>
        <authorList>
            <person name="Chang Y."/>
            <person name="Wang S."/>
            <person name="Sekimoto S."/>
            <person name="Aerts A.L."/>
            <person name="Choi C."/>
            <person name="Clum A."/>
            <person name="LaButti K.M."/>
            <person name="Lindquist E.A."/>
            <person name="Yee Ngan C."/>
            <person name="Ohm R.A."/>
            <person name="Salamov A.A."/>
            <person name="Grigoriev I.V."/>
            <person name="Spatafora J.W."/>
            <person name="Berbee M.L."/>
        </authorList>
    </citation>
    <scope>NUCLEOTIDE SEQUENCE [LARGE SCALE GENOMIC DNA]</scope>
    <source>
        <strain evidence="3 4">JEL478</strain>
    </source>
</reference>
<dbReference type="Proteomes" id="UP000070544">
    <property type="component" value="Unassembled WGS sequence"/>
</dbReference>
<dbReference type="OrthoDB" id="10042665at2759"/>
<dbReference type="GO" id="GO:0005524">
    <property type="term" value="F:ATP binding"/>
    <property type="evidence" value="ECO:0007669"/>
    <property type="project" value="InterPro"/>
</dbReference>